<gene>
    <name evidence="2" type="ORF">ALECFALPRED_002433</name>
</gene>
<name>A0A8H3EM25_9LECA</name>
<keyword evidence="1" id="KW-0732">Signal</keyword>
<reference evidence="2" key="1">
    <citation type="submission" date="2021-03" db="EMBL/GenBank/DDBJ databases">
        <authorList>
            <person name="Tagirdzhanova G."/>
        </authorList>
    </citation>
    <scope>NUCLEOTIDE SEQUENCE</scope>
</reference>
<sequence>MKSVIVNLFVSLLCSRFTAGAAIAPLPAIQAISKNNSLLAGNSDTHCSSDYASYGQIYPGSVACILAMYELMESPEITTLSHMYPMDFVSSTAHLPTTGNGFRTPWRSTYGECTVAIALLSEVPARFTPERSATPSGQTAIVYKGELQRATSALLTCFTPPDGTNIGWAEAHTTIIGGPGKVAIFAFKSGSPIDEAIPNGPRIPRTLSSNLTADFSTE</sequence>
<dbReference type="AlphaFoldDB" id="A0A8H3EM25"/>
<feature type="signal peptide" evidence="1">
    <location>
        <begin position="1"/>
        <end position="20"/>
    </location>
</feature>
<evidence type="ECO:0000313" key="3">
    <source>
        <dbReference type="Proteomes" id="UP000664203"/>
    </source>
</evidence>
<comment type="caution">
    <text evidence="2">The sequence shown here is derived from an EMBL/GenBank/DDBJ whole genome shotgun (WGS) entry which is preliminary data.</text>
</comment>
<evidence type="ECO:0000256" key="1">
    <source>
        <dbReference type="SAM" id="SignalP"/>
    </source>
</evidence>
<dbReference type="EMBL" id="CAJPDR010000017">
    <property type="protein sequence ID" value="CAF9906557.1"/>
    <property type="molecule type" value="Genomic_DNA"/>
</dbReference>
<feature type="chain" id="PRO_5034722599" evidence="1">
    <location>
        <begin position="21"/>
        <end position="218"/>
    </location>
</feature>
<accession>A0A8H3EM25</accession>
<keyword evidence="3" id="KW-1185">Reference proteome</keyword>
<dbReference type="Proteomes" id="UP000664203">
    <property type="component" value="Unassembled WGS sequence"/>
</dbReference>
<organism evidence="2 3">
    <name type="scientific">Alectoria fallacina</name>
    <dbReference type="NCBI Taxonomy" id="1903189"/>
    <lineage>
        <taxon>Eukaryota</taxon>
        <taxon>Fungi</taxon>
        <taxon>Dikarya</taxon>
        <taxon>Ascomycota</taxon>
        <taxon>Pezizomycotina</taxon>
        <taxon>Lecanoromycetes</taxon>
        <taxon>OSLEUM clade</taxon>
        <taxon>Lecanoromycetidae</taxon>
        <taxon>Lecanorales</taxon>
        <taxon>Lecanorineae</taxon>
        <taxon>Parmeliaceae</taxon>
        <taxon>Alectoria</taxon>
    </lineage>
</organism>
<proteinExistence type="predicted"/>
<protein>
    <submittedName>
        <fullName evidence="2">Uncharacterized protein</fullName>
    </submittedName>
</protein>
<evidence type="ECO:0000313" key="2">
    <source>
        <dbReference type="EMBL" id="CAF9906557.1"/>
    </source>
</evidence>